<name>A0A7D9EA45_PARCT</name>
<dbReference type="GO" id="GO:0016020">
    <property type="term" value="C:membrane"/>
    <property type="evidence" value="ECO:0007669"/>
    <property type="project" value="TreeGrafter"/>
</dbReference>
<gene>
    <name evidence="1" type="ORF">PACLA_8A042289</name>
</gene>
<organism evidence="1 2">
    <name type="scientific">Paramuricea clavata</name>
    <name type="common">Red gorgonian</name>
    <name type="synonym">Violescent sea-whip</name>
    <dbReference type="NCBI Taxonomy" id="317549"/>
    <lineage>
        <taxon>Eukaryota</taxon>
        <taxon>Metazoa</taxon>
        <taxon>Cnidaria</taxon>
        <taxon>Anthozoa</taxon>
        <taxon>Octocorallia</taxon>
        <taxon>Malacalcyonacea</taxon>
        <taxon>Plexauridae</taxon>
        <taxon>Paramuricea</taxon>
    </lineage>
</organism>
<evidence type="ECO:0000313" key="2">
    <source>
        <dbReference type="Proteomes" id="UP001152795"/>
    </source>
</evidence>
<dbReference type="Proteomes" id="UP001152795">
    <property type="component" value="Unassembled WGS sequence"/>
</dbReference>
<dbReference type="Pfam" id="PF21534">
    <property type="entry name" value="Rost"/>
    <property type="match status" value="1"/>
</dbReference>
<accession>A0A7D9EA45</accession>
<dbReference type="PANTHER" id="PTHR12242:SF1">
    <property type="entry name" value="MYND-TYPE DOMAIN-CONTAINING PROTEIN"/>
    <property type="match status" value="1"/>
</dbReference>
<reference evidence="1" key="1">
    <citation type="submission" date="2020-04" db="EMBL/GenBank/DDBJ databases">
        <authorList>
            <person name="Alioto T."/>
            <person name="Alioto T."/>
            <person name="Gomez Garrido J."/>
        </authorList>
    </citation>
    <scope>NUCLEOTIDE SEQUENCE</scope>
    <source>
        <strain evidence="1">A484AB</strain>
    </source>
</reference>
<sequence length="152" mass="17159">MSSTWMFLFLGVWFLWIIASNAALVVTLNYWALVFEPPTNFMDIAVHALNATVMFVEFFTASTPVRILHVLYVMIFAVVYSLFTVIFWAAGGVNVDGDSYIYKVLDYENSDPAQVSAVLLGIVFVASPILQTILFALYQLRCFLHRKKGSLN</sequence>
<comment type="caution">
    <text evidence="1">The sequence shown here is derived from an EMBL/GenBank/DDBJ whole genome shotgun (WGS) entry which is preliminary data.</text>
</comment>
<dbReference type="EMBL" id="CACRXK020005005">
    <property type="protein sequence ID" value="CAB4004808.1"/>
    <property type="molecule type" value="Genomic_DNA"/>
</dbReference>
<proteinExistence type="predicted"/>
<dbReference type="PANTHER" id="PTHR12242">
    <property type="entry name" value="OS02G0130600 PROTEIN-RELATED"/>
    <property type="match status" value="1"/>
</dbReference>
<dbReference type="OrthoDB" id="419711at2759"/>
<dbReference type="AlphaFoldDB" id="A0A7D9EA45"/>
<dbReference type="InterPro" id="IPR049352">
    <property type="entry name" value="Rost"/>
</dbReference>
<keyword evidence="2" id="KW-1185">Reference proteome</keyword>
<protein>
    <submittedName>
        <fullName evidence="1">Uncharacterized protein</fullName>
    </submittedName>
</protein>
<evidence type="ECO:0000313" key="1">
    <source>
        <dbReference type="EMBL" id="CAB4004808.1"/>
    </source>
</evidence>